<organism evidence="1 2">
    <name type="scientific">Alicyclobacillus fodiniaquatilis</name>
    <dbReference type="NCBI Taxonomy" id="1661150"/>
    <lineage>
        <taxon>Bacteria</taxon>
        <taxon>Bacillati</taxon>
        <taxon>Bacillota</taxon>
        <taxon>Bacilli</taxon>
        <taxon>Bacillales</taxon>
        <taxon>Alicyclobacillaceae</taxon>
        <taxon>Alicyclobacillus</taxon>
    </lineage>
</organism>
<evidence type="ECO:0000313" key="2">
    <source>
        <dbReference type="Proteomes" id="UP001597079"/>
    </source>
</evidence>
<name>A0ABW4JNS8_9BACL</name>
<protein>
    <submittedName>
        <fullName evidence="1">Uncharacterized protein</fullName>
    </submittedName>
</protein>
<reference evidence="2" key="1">
    <citation type="journal article" date="2019" name="Int. J. Syst. Evol. Microbiol.">
        <title>The Global Catalogue of Microorganisms (GCM) 10K type strain sequencing project: providing services to taxonomists for standard genome sequencing and annotation.</title>
        <authorList>
            <consortium name="The Broad Institute Genomics Platform"/>
            <consortium name="The Broad Institute Genome Sequencing Center for Infectious Disease"/>
            <person name="Wu L."/>
            <person name="Ma J."/>
        </authorList>
    </citation>
    <scope>NUCLEOTIDE SEQUENCE [LARGE SCALE GENOMIC DNA]</scope>
    <source>
        <strain evidence="2">CGMCC 1.12286</strain>
    </source>
</reference>
<dbReference type="EMBL" id="JBHUCX010000097">
    <property type="protein sequence ID" value="MFD1677668.1"/>
    <property type="molecule type" value="Genomic_DNA"/>
</dbReference>
<keyword evidence="2" id="KW-1185">Reference proteome</keyword>
<accession>A0ABW4JNS8</accession>
<proteinExistence type="predicted"/>
<gene>
    <name evidence="1" type="ORF">ACFSB2_23685</name>
</gene>
<comment type="caution">
    <text evidence="1">The sequence shown here is derived from an EMBL/GenBank/DDBJ whole genome shotgun (WGS) entry which is preliminary data.</text>
</comment>
<dbReference type="RefSeq" id="WP_377945579.1">
    <property type="nucleotide sequence ID" value="NZ_JBHUCX010000097.1"/>
</dbReference>
<dbReference type="Proteomes" id="UP001597079">
    <property type="component" value="Unassembled WGS sequence"/>
</dbReference>
<sequence length="71" mass="8292">MQYEFVTRWALDEATADCVYETLSSNAYGEWWTNMIPPLMKPLFFVWNHDHVMHRGALGLAYRLQATLVQG</sequence>
<evidence type="ECO:0000313" key="1">
    <source>
        <dbReference type="EMBL" id="MFD1677668.1"/>
    </source>
</evidence>